<accession>A0A7S1XBR1</accession>
<gene>
    <name evidence="3" type="ORF">CCAE0312_LOCUS1122</name>
</gene>
<dbReference type="InterPro" id="IPR000198">
    <property type="entry name" value="RhoGAP_dom"/>
</dbReference>
<dbReference type="EMBL" id="HBGH01002088">
    <property type="protein sequence ID" value="CAD9225161.1"/>
    <property type="molecule type" value="Transcribed_RNA"/>
</dbReference>
<dbReference type="SMART" id="SM00324">
    <property type="entry name" value="RhoGAP"/>
    <property type="match status" value="1"/>
</dbReference>
<dbReference type="GO" id="GO:0005096">
    <property type="term" value="F:GTPase activator activity"/>
    <property type="evidence" value="ECO:0007669"/>
    <property type="project" value="TreeGrafter"/>
</dbReference>
<dbReference type="PANTHER" id="PTHR45808">
    <property type="entry name" value="RHO GTPASE-ACTIVATING PROTEIN 68F"/>
    <property type="match status" value="1"/>
</dbReference>
<feature type="domain" description="Rho-GAP" evidence="2">
    <location>
        <begin position="84"/>
        <end position="275"/>
    </location>
</feature>
<reference evidence="3" key="1">
    <citation type="submission" date="2021-01" db="EMBL/GenBank/DDBJ databases">
        <authorList>
            <person name="Corre E."/>
            <person name="Pelletier E."/>
            <person name="Niang G."/>
            <person name="Scheremetjew M."/>
            <person name="Finn R."/>
            <person name="Kale V."/>
            <person name="Holt S."/>
            <person name="Cochrane G."/>
            <person name="Meng A."/>
            <person name="Brown T."/>
            <person name="Cohen L."/>
        </authorList>
    </citation>
    <scope>NUCLEOTIDE SEQUENCE</scope>
    <source>
        <strain evidence="3">SAG 36.94</strain>
    </source>
</reference>
<dbReference type="CDD" id="cd00159">
    <property type="entry name" value="RhoGAP"/>
    <property type="match status" value="1"/>
</dbReference>
<dbReference type="PROSITE" id="PS50238">
    <property type="entry name" value="RHOGAP"/>
    <property type="match status" value="1"/>
</dbReference>
<protein>
    <recommendedName>
        <fullName evidence="2">Rho-GAP domain-containing protein</fullName>
    </recommendedName>
</protein>
<evidence type="ECO:0000313" key="3">
    <source>
        <dbReference type="EMBL" id="CAD9225161.1"/>
    </source>
</evidence>
<dbReference type="PANTHER" id="PTHR45808:SF2">
    <property type="entry name" value="RHO GTPASE-ACTIVATING PROTEIN 68F"/>
    <property type="match status" value="1"/>
</dbReference>
<dbReference type="Gene3D" id="1.10.555.10">
    <property type="entry name" value="Rho GTPase activation protein"/>
    <property type="match status" value="1"/>
</dbReference>
<dbReference type="GO" id="GO:0005737">
    <property type="term" value="C:cytoplasm"/>
    <property type="evidence" value="ECO:0007669"/>
    <property type="project" value="TreeGrafter"/>
</dbReference>
<feature type="region of interest" description="Disordered" evidence="1">
    <location>
        <begin position="30"/>
        <end position="54"/>
    </location>
</feature>
<evidence type="ECO:0000256" key="1">
    <source>
        <dbReference type="SAM" id="MobiDB-lite"/>
    </source>
</evidence>
<dbReference type="Pfam" id="PF00620">
    <property type="entry name" value="RhoGAP"/>
    <property type="match status" value="1"/>
</dbReference>
<dbReference type="SUPFAM" id="SSF48350">
    <property type="entry name" value="GTPase activation domain, GAP"/>
    <property type="match status" value="1"/>
</dbReference>
<organism evidence="3">
    <name type="scientific">Compsopogon caeruleus</name>
    <dbReference type="NCBI Taxonomy" id="31354"/>
    <lineage>
        <taxon>Eukaryota</taxon>
        <taxon>Rhodophyta</taxon>
        <taxon>Compsopogonophyceae</taxon>
        <taxon>Compsopogonales</taxon>
        <taxon>Compsopogonaceae</taxon>
        <taxon>Compsopogon</taxon>
    </lineage>
</organism>
<proteinExistence type="predicted"/>
<dbReference type="AlphaFoldDB" id="A0A7S1XBR1"/>
<name>A0A7S1XBR1_9RHOD</name>
<sequence>MERKPILIAAPQAILHFQYNAERAEQVRVGERVGSGESALEGNSRPGKPQSPGPLFRLIRCFKNSPEDEDFVGVVQNVKSTTIPRLQEKVKQPWNEAMESTILACVDHIWEQGINEERPFAVSACQDEVESLRLSPDSKLPVDTDVHVACAVIKSLVRNAEEPLVPRVVVDEYLEGRITDGSTEERSFATSFLLKTLETARLRSMSRALVLARMMQLLGHTAARIPVTRMDANNLAICLTPSMLQWNPNDENSLIKLSKMTEFVVKIIEDSRDHCESLDIYTNKIRTALQ</sequence>
<dbReference type="GO" id="GO:0007264">
    <property type="term" value="P:small GTPase-mediated signal transduction"/>
    <property type="evidence" value="ECO:0007669"/>
    <property type="project" value="TreeGrafter"/>
</dbReference>
<evidence type="ECO:0000259" key="2">
    <source>
        <dbReference type="PROSITE" id="PS50238"/>
    </source>
</evidence>
<dbReference type="InterPro" id="IPR008936">
    <property type="entry name" value="Rho_GTPase_activation_prot"/>
</dbReference>